<proteinExistence type="predicted"/>
<dbReference type="EMBL" id="OX596103">
    <property type="protein sequence ID" value="CAI9698501.1"/>
    <property type="molecule type" value="Genomic_DNA"/>
</dbReference>
<reference evidence="1" key="1">
    <citation type="submission" date="2023-05" db="EMBL/GenBank/DDBJ databases">
        <authorList>
            <consortium name="ELIXIR-Norway"/>
        </authorList>
    </citation>
    <scope>NUCLEOTIDE SEQUENCE</scope>
</reference>
<evidence type="ECO:0000313" key="2">
    <source>
        <dbReference type="Proteomes" id="UP001162501"/>
    </source>
</evidence>
<accession>A0ACB0ED54</accession>
<organism evidence="1 2">
    <name type="scientific">Rangifer tarandus platyrhynchus</name>
    <name type="common">Svalbard reindeer</name>
    <dbReference type="NCBI Taxonomy" id="3082113"/>
    <lineage>
        <taxon>Eukaryota</taxon>
        <taxon>Metazoa</taxon>
        <taxon>Chordata</taxon>
        <taxon>Craniata</taxon>
        <taxon>Vertebrata</taxon>
        <taxon>Euteleostomi</taxon>
        <taxon>Mammalia</taxon>
        <taxon>Eutheria</taxon>
        <taxon>Laurasiatheria</taxon>
        <taxon>Artiodactyla</taxon>
        <taxon>Ruminantia</taxon>
        <taxon>Pecora</taxon>
        <taxon>Cervidae</taxon>
        <taxon>Odocoileinae</taxon>
        <taxon>Rangifer</taxon>
    </lineage>
</organism>
<dbReference type="Proteomes" id="UP001162501">
    <property type="component" value="Chromosome 19"/>
</dbReference>
<sequence>MGRLVRAGGGETGREPAPRDDTHRFLLVPCFRVCFIPILTWFTPSSAFSLHLAVFPPPGCVAKHGHAICKVSRCTSPNNQSGAPARSHPPVCGRTPSGAPWVPCTRPRSLGAVAPRGAGRSSAGSRGTTAPGSRHSDRFPAHAGKSPPASVCALAPASTAWIALLFLSWLQFAAEILVSPGLAGLLVGGASVSARECECVLCALGPVRREQRRGQLLLLVPCPGAEGGQGEVWWWRSGGGGVCVWL</sequence>
<gene>
    <name evidence="1" type="ORF">MRATA1EN3_LOCUS9714</name>
</gene>
<protein>
    <submittedName>
        <fullName evidence="1">Uncharacterized protein</fullName>
    </submittedName>
</protein>
<evidence type="ECO:0000313" key="1">
    <source>
        <dbReference type="EMBL" id="CAI9698501.1"/>
    </source>
</evidence>
<name>A0ACB0ED54_RANTA</name>